<evidence type="ECO:0000313" key="2">
    <source>
        <dbReference type="WBParaSite" id="nRc.2.0.1.t36541-RA"/>
    </source>
</evidence>
<organism evidence="1 2">
    <name type="scientific">Romanomermis culicivorax</name>
    <name type="common">Nematode worm</name>
    <dbReference type="NCBI Taxonomy" id="13658"/>
    <lineage>
        <taxon>Eukaryota</taxon>
        <taxon>Metazoa</taxon>
        <taxon>Ecdysozoa</taxon>
        <taxon>Nematoda</taxon>
        <taxon>Enoplea</taxon>
        <taxon>Dorylaimia</taxon>
        <taxon>Mermithida</taxon>
        <taxon>Mermithoidea</taxon>
        <taxon>Mermithidae</taxon>
        <taxon>Romanomermis</taxon>
    </lineage>
</organism>
<evidence type="ECO:0000313" key="1">
    <source>
        <dbReference type="Proteomes" id="UP000887565"/>
    </source>
</evidence>
<name>A0A915KET4_ROMCU</name>
<dbReference type="Proteomes" id="UP000887565">
    <property type="component" value="Unplaced"/>
</dbReference>
<sequence length="170" mass="19622">YSALGHGFWGQSVGPTDGSEWVRESGAIRRKRECSCKLAGGGIKHFLREGDGVLDQWRWVNTMCQQILQGLKTQKIFGASRRVNEYNIFYSYLYLTRTRTISLRTEKFLHPVYRGKELIETSMCHRNICQKSSVIDAKGGVDGTNSVKDFPQRLQLQREVHNVFNQRFFV</sequence>
<accession>A0A915KET4</accession>
<proteinExistence type="predicted"/>
<dbReference type="AlphaFoldDB" id="A0A915KET4"/>
<keyword evidence="1" id="KW-1185">Reference proteome</keyword>
<protein>
    <submittedName>
        <fullName evidence="2">Uncharacterized protein</fullName>
    </submittedName>
</protein>
<reference evidence="2" key="1">
    <citation type="submission" date="2022-11" db="UniProtKB">
        <authorList>
            <consortium name="WormBaseParasite"/>
        </authorList>
    </citation>
    <scope>IDENTIFICATION</scope>
</reference>
<dbReference type="WBParaSite" id="nRc.2.0.1.t36541-RA">
    <property type="protein sequence ID" value="nRc.2.0.1.t36541-RA"/>
    <property type="gene ID" value="nRc.2.0.1.g36541"/>
</dbReference>